<dbReference type="EMBL" id="FQNC01000069">
    <property type="protein sequence ID" value="SGZ08364.1"/>
    <property type="molecule type" value="Genomic_DNA"/>
</dbReference>
<dbReference type="AlphaFoldDB" id="A0A2X0PC94"/>
<protein>
    <submittedName>
        <fullName evidence="2">BQ5605_C030g10790 protein</fullName>
    </submittedName>
</protein>
<proteinExistence type="predicted"/>
<evidence type="ECO:0000313" key="2">
    <source>
        <dbReference type="EMBL" id="SGZ08364.1"/>
    </source>
</evidence>
<reference evidence="2 3" key="1">
    <citation type="submission" date="2016-11" db="EMBL/GenBank/DDBJ databases">
        <authorList>
            <person name="Jaros S."/>
            <person name="Januszkiewicz K."/>
            <person name="Wedrychowicz H."/>
        </authorList>
    </citation>
    <scope>NUCLEOTIDE SEQUENCE [LARGE SCALE GENOMIC DNA]</scope>
</reference>
<evidence type="ECO:0000313" key="3">
    <source>
        <dbReference type="Proteomes" id="UP000249464"/>
    </source>
</evidence>
<gene>
    <name evidence="2" type="primary">BQ5605_C030g10790</name>
    <name evidence="2" type="ORF">BQ5605_C030G10790</name>
</gene>
<keyword evidence="3" id="KW-1185">Reference proteome</keyword>
<feature type="chain" id="PRO_5016013241" evidence="1">
    <location>
        <begin position="20"/>
        <end position="64"/>
    </location>
</feature>
<keyword evidence="1" id="KW-0732">Signal</keyword>
<accession>A0A2X0PC94</accession>
<dbReference type="Proteomes" id="UP000249464">
    <property type="component" value="Unassembled WGS sequence"/>
</dbReference>
<sequence>MLFPIVCFTFLLLETFLTWEKVPSLDRCFRQNEIAKCEDIATRTVILVLFTDFCISLLSLLAPT</sequence>
<organism evidence="2 3">
    <name type="scientific">Microbotryum silenes-dioicae</name>
    <dbReference type="NCBI Taxonomy" id="796604"/>
    <lineage>
        <taxon>Eukaryota</taxon>
        <taxon>Fungi</taxon>
        <taxon>Dikarya</taxon>
        <taxon>Basidiomycota</taxon>
        <taxon>Pucciniomycotina</taxon>
        <taxon>Microbotryomycetes</taxon>
        <taxon>Microbotryales</taxon>
        <taxon>Microbotryaceae</taxon>
        <taxon>Microbotryum</taxon>
    </lineage>
</organism>
<name>A0A2X0PC94_9BASI</name>
<evidence type="ECO:0000256" key="1">
    <source>
        <dbReference type="SAM" id="SignalP"/>
    </source>
</evidence>
<feature type="signal peptide" evidence="1">
    <location>
        <begin position="1"/>
        <end position="19"/>
    </location>
</feature>